<dbReference type="EMBL" id="SMKA01000012">
    <property type="protein sequence ID" value="TDC33675.1"/>
    <property type="molecule type" value="Genomic_DNA"/>
</dbReference>
<dbReference type="InterPro" id="IPR002937">
    <property type="entry name" value="Amino_oxidase"/>
</dbReference>
<reference evidence="8 9" key="1">
    <citation type="submission" date="2019-03" db="EMBL/GenBank/DDBJ databases">
        <title>Draft genome sequences of novel Actinobacteria.</title>
        <authorList>
            <person name="Sahin N."/>
            <person name="Ay H."/>
            <person name="Saygin H."/>
        </authorList>
    </citation>
    <scope>NUCLEOTIDE SEQUENCE [LARGE SCALE GENOMIC DNA]</scope>
    <source>
        <strain evidence="8 9">JCM 30547</strain>
    </source>
</reference>
<organism evidence="8 9">
    <name type="scientific">Kribbella albertanoniae</name>
    <dbReference type="NCBI Taxonomy" id="1266829"/>
    <lineage>
        <taxon>Bacteria</taxon>
        <taxon>Bacillati</taxon>
        <taxon>Actinomycetota</taxon>
        <taxon>Actinomycetes</taxon>
        <taxon>Propionibacteriales</taxon>
        <taxon>Kribbellaceae</taxon>
        <taxon>Kribbella</taxon>
    </lineage>
</organism>
<dbReference type="PANTHER" id="PTHR46091">
    <property type="entry name" value="BLR7054 PROTEIN"/>
    <property type="match status" value="1"/>
</dbReference>
<keyword evidence="1" id="KW-0285">Flavoprotein</keyword>
<dbReference type="InterPro" id="IPR052206">
    <property type="entry name" value="Retinol_saturase"/>
</dbReference>
<evidence type="ECO:0000256" key="6">
    <source>
        <dbReference type="SAM" id="MobiDB-lite"/>
    </source>
</evidence>
<feature type="domain" description="Amine oxidase" evidence="7">
    <location>
        <begin position="36"/>
        <end position="506"/>
    </location>
</feature>
<evidence type="ECO:0000256" key="2">
    <source>
        <dbReference type="ARBA" id="ARBA00022729"/>
    </source>
</evidence>
<keyword evidence="3" id="KW-0274">FAD</keyword>
<keyword evidence="2" id="KW-0732">Signal</keyword>
<evidence type="ECO:0000256" key="3">
    <source>
        <dbReference type="ARBA" id="ARBA00022827"/>
    </source>
</evidence>
<evidence type="ECO:0000259" key="7">
    <source>
        <dbReference type="Pfam" id="PF01593"/>
    </source>
</evidence>
<dbReference type="InterPro" id="IPR036188">
    <property type="entry name" value="FAD/NAD-bd_sf"/>
</dbReference>
<evidence type="ECO:0000256" key="1">
    <source>
        <dbReference type="ARBA" id="ARBA00022630"/>
    </source>
</evidence>
<evidence type="ECO:0000313" key="8">
    <source>
        <dbReference type="EMBL" id="TDC33675.1"/>
    </source>
</evidence>
<dbReference type="OrthoDB" id="9774675at2"/>
<evidence type="ECO:0000256" key="5">
    <source>
        <dbReference type="ARBA" id="ARBA00023027"/>
    </source>
</evidence>
<dbReference type="AlphaFoldDB" id="A0A4V2XSJ0"/>
<accession>A0A4V2XSJ0</accession>
<sequence>MGACRRAHRLAAPDIDGGTDMNRTHDYDVIVVGSGLGGLSAAALLAHSGEHVLVCEQSEGIGGVAHAFVRGDYVFDPAVHGTSAGEIVWNFLEYLGVDADVPYVESPHVYGAVFPDGLNLVAPTGWEPFTEANAALLSPGEAAELRGFLDVCRTTLDEMAWLPYRIDPRELADLMAARPMFSRYRMATVGDVFADHVPSPRVRALAGAAWPFIGSPPSRLSFLNFIQMLDTHLEGPRYPLGSYQRMVDAFASVVRTSGGTILAGTPVAAITTEDGRATGIRTEAGAEITARVVISNADVRHTMHDLVGDGNVPDPYLKRLNRMKPSLSVLTVFAATDIDLAELGIAHETFVHPHIDHDDNWHDVLAGRPASAWMSNTTLLDPSLAPAGEHLAILNVMAPWRLDRPWSELKEEAGDALVRLFDAVIPEFSGRLTYREVGTPETMHRFTRAYQGATYGWENTPNQFANKRLAQTTPIDGLYLSGHWTESGCSSFRAVSSGFTVSKLVLAELGNEVGTTLPRSFRDRTGPVRPYPRATSVAQPQGARP</sequence>
<protein>
    <submittedName>
        <fullName evidence="8">NAD(P)/FAD-dependent oxidoreductase</fullName>
    </submittedName>
</protein>
<dbReference type="SUPFAM" id="SSF51905">
    <property type="entry name" value="FAD/NAD(P)-binding domain"/>
    <property type="match status" value="1"/>
</dbReference>
<gene>
    <name evidence="8" type="ORF">E1261_05605</name>
</gene>
<evidence type="ECO:0000256" key="4">
    <source>
        <dbReference type="ARBA" id="ARBA00022857"/>
    </source>
</evidence>
<feature type="region of interest" description="Disordered" evidence="6">
    <location>
        <begin position="516"/>
        <end position="545"/>
    </location>
</feature>
<proteinExistence type="predicted"/>
<evidence type="ECO:0000313" key="9">
    <source>
        <dbReference type="Proteomes" id="UP000295075"/>
    </source>
</evidence>
<comment type="caution">
    <text evidence="8">The sequence shown here is derived from an EMBL/GenBank/DDBJ whole genome shotgun (WGS) entry which is preliminary data.</text>
</comment>
<dbReference type="Pfam" id="PF01593">
    <property type="entry name" value="Amino_oxidase"/>
    <property type="match status" value="1"/>
</dbReference>
<keyword evidence="5" id="KW-0520">NAD</keyword>
<keyword evidence="4" id="KW-0521">NADP</keyword>
<dbReference type="PANTHER" id="PTHR46091:SF3">
    <property type="entry name" value="AMINE OXIDASE DOMAIN-CONTAINING PROTEIN"/>
    <property type="match status" value="1"/>
</dbReference>
<keyword evidence="9" id="KW-1185">Reference proteome</keyword>
<dbReference type="Gene3D" id="3.50.50.60">
    <property type="entry name" value="FAD/NAD(P)-binding domain"/>
    <property type="match status" value="1"/>
</dbReference>
<dbReference type="GO" id="GO:0016491">
    <property type="term" value="F:oxidoreductase activity"/>
    <property type="evidence" value="ECO:0007669"/>
    <property type="project" value="InterPro"/>
</dbReference>
<name>A0A4V2XSJ0_9ACTN</name>
<dbReference type="Gene3D" id="3.90.660.50">
    <property type="match status" value="1"/>
</dbReference>
<dbReference type="Proteomes" id="UP000295075">
    <property type="component" value="Unassembled WGS sequence"/>
</dbReference>